<accession>A0ABR0EUR0</accession>
<reference evidence="2 3" key="1">
    <citation type="journal article" date="2023" name="G3 (Bethesda)">
        <title>A chromosome-level genome assembly of Zasmidium syzygii isolated from banana leaves.</title>
        <authorList>
            <person name="van Westerhoven A.C."/>
            <person name="Mehrabi R."/>
            <person name="Talebi R."/>
            <person name="Steentjes M.B.F."/>
            <person name="Corcolon B."/>
            <person name="Chong P.A."/>
            <person name="Kema G.H.J."/>
            <person name="Seidl M.F."/>
        </authorList>
    </citation>
    <scope>NUCLEOTIDE SEQUENCE [LARGE SCALE GENOMIC DNA]</scope>
    <source>
        <strain evidence="2 3">P124</strain>
    </source>
</reference>
<dbReference type="Proteomes" id="UP001305779">
    <property type="component" value="Unassembled WGS sequence"/>
</dbReference>
<evidence type="ECO:0000313" key="3">
    <source>
        <dbReference type="Proteomes" id="UP001305779"/>
    </source>
</evidence>
<evidence type="ECO:0000313" key="2">
    <source>
        <dbReference type="EMBL" id="KAK4504926.1"/>
    </source>
</evidence>
<organism evidence="2 3">
    <name type="scientific">Zasmidium cellare</name>
    <name type="common">Wine cellar mold</name>
    <name type="synonym">Racodium cellare</name>
    <dbReference type="NCBI Taxonomy" id="395010"/>
    <lineage>
        <taxon>Eukaryota</taxon>
        <taxon>Fungi</taxon>
        <taxon>Dikarya</taxon>
        <taxon>Ascomycota</taxon>
        <taxon>Pezizomycotina</taxon>
        <taxon>Dothideomycetes</taxon>
        <taxon>Dothideomycetidae</taxon>
        <taxon>Mycosphaerellales</taxon>
        <taxon>Mycosphaerellaceae</taxon>
        <taxon>Zasmidium</taxon>
    </lineage>
</organism>
<evidence type="ECO:0000256" key="1">
    <source>
        <dbReference type="SAM" id="MobiDB-lite"/>
    </source>
</evidence>
<feature type="compositionally biased region" description="Polar residues" evidence="1">
    <location>
        <begin position="31"/>
        <end position="48"/>
    </location>
</feature>
<gene>
    <name evidence="2" type="ORF">PRZ48_002889</name>
</gene>
<dbReference type="EMBL" id="JAXOVC010000002">
    <property type="protein sequence ID" value="KAK4504926.1"/>
    <property type="molecule type" value="Genomic_DNA"/>
</dbReference>
<keyword evidence="3" id="KW-1185">Reference proteome</keyword>
<protein>
    <submittedName>
        <fullName evidence="2">Uncharacterized protein</fullName>
    </submittedName>
</protein>
<comment type="caution">
    <text evidence="2">The sequence shown here is derived from an EMBL/GenBank/DDBJ whole genome shotgun (WGS) entry which is preliminary data.</text>
</comment>
<feature type="compositionally biased region" description="Low complexity" evidence="1">
    <location>
        <begin position="1"/>
        <end position="18"/>
    </location>
</feature>
<sequence>MTSLQPTTTTNQQTPRPSTETDRQHLLKPTSFYSPSSETTPRASTDTLQPRRGTLADPTTITQHPYRGFPSEAAYLAAFNEWAESKRYVQPDTNLVGFYGETTMQEYAARPRQEFGLSKRWRERKAKREARRASAI</sequence>
<name>A0ABR0EUR0_ZASCE</name>
<proteinExistence type="predicted"/>
<feature type="region of interest" description="Disordered" evidence="1">
    <location>
        <begin position="1"/>
        <end position="66"/>
    </location>
</feature>